<evidence type="ECO:0000313" key="4">
    <source>
        <dbReference type="EMBL" id="MCM0620499.1"/>
    </source>
</evidence>
<dbReference type="EMBL" id="JAMOIL010000010">
    <property type="protein sequence ID" value="MCM0620499.1"/>
    <property type="molecule type" value="Genomic_DNA"/>
</dbReference>
<comment type="caution">
    <text evidence="4">The sequence shown here is derived from an EMBL/GenBank/DDBJ whole genome shotgun (WGS) entry which is preliminary data.</text>
</comment>
<accession>A0A9X2IFJ1</accession>
<reference evidence="4" key="1">
    <citation type="submission" date="2022-05" db="EMBL/GenBank/DDBJ databases">
        <authorList>
            <person name="Tuo L."/>
        </authorList>
    </citation>
    <scope>NUCLEOTIDE SEQUENCE</scope>
    <source>
        <strain evidence="4">BSK12Z-4</strain>
    </source>
</reference>
<dbReference type="AlphaFoldDB" id="A0A9X2IFJ1"/>
<dbReference type="Pfam" id="PF01551">
    <property type="entry name" value="Peptidase_M23"/>
    <property type="match status" value="1"/>
</dbReference>
<gene>
    <name evidence="4" type="ORF">M8330_09350</name>
</gene>
<dbReference type="PANTHER" id="PTHR21666">
    <property type="entry name" value="PEPTIDASE-RELATED"/>
    <property type="match status" value="1"/>
</dbReference>
<dbReference type="Proteomes" id="UP001139485">
    <property type="component" value="Unassembled WGS sequence"/>
</dbReference>
<dbReference type="Gene3D" id="2.70.70.10">
    <property type="entry name" value="Glucose Permease (Domain IIA)"/>
    <property type="match status" value="1"/>
</dbReference>
<dbReference type="InterPro" id="IPR016047">
    <property type="entry name" value="M23ase_b-sheet_dom"/>
</dbReference>
<protein>
    <submittedName>
        <fullName evidence="4">Peptidoglycan DD-metalloendopeptidase family protein</fullName>
    </submittedName>
</protein>
<evidence type="ECO:0000259" key="3">
    <source>
        <dbReference type="Pfam" id="PF01551"/>
    </source>
</evidence>
<dbReference type="PANTHER" id="PTHR21666:SF289">
    <property type="entry name" value="L-ALA--D-GLU ENDOPEPTIDASE"/>
    <property type="match status" value="1"/>
</dbReference>
<evidence type="ECO:0000313" key="5">
    <source>
        <dbReference type="Proteomes" id="UP001139485"/>
    </source>
</evidence>
<dbReference type="Gene3D" id="1.20.120.330">
    <property type="entry name" value="Nucleotidyltransferases domain 2"/>
    <property type="match status" value="1"/>
</dbReference>
<dbReference type="RefSeq" id="WP_250827101.1">
    <property type="nucleotide sequence ID" value="NZ_JAMOIL010000010.1"/>
</dbReference>
<dbReference type="GO" id="GO:0004222">
    <property type="term" value="F:metalloendopeptidase activity"/>
    <property type="evidence" value="ECO:0007669"/>
    <property type="project" value="TreeGrafter"/>
</dbReference>
<dbReference type="InterPro" id="IPR011055">
    <property type="entry name" value="Dup_hybrid_motif"/>
</dbReference>
<evidence type="ECO:0000256" key="1">
    <source>
        <dbReference type="ARBA" id="ARBA00022729"/>
    </source>
</evidence>
<keyword evidence="5" id="KW-1185">Reference proteome</keyword>
<keyword evidence="1" id="KW-0732">Signal</keyword>
<evidence type="ECO:0000256" key="2">
    <source>
        <dbReference type="SAM" id="Coils"/>
    </source>
</evidence>
<organism evidence="4 5">
    <name type="scientific">Nocardioides bruguierae</name>
    <dbReference type="NCBI Taxonomy" id="2945102"/>
    <lineage>
        <taxon>Bacteria</taxon>
        <taxon>Bacillati</taxon>
        <taxon>Actinomycetota</taxon>
        <taxon>Actinomycetes</taxon>
        <taxon>Propionibacteriales</taxon>
        <taxon>Nocardioidaceae</taxon>
        <taxon>Nocardioides</taxon>
    </lineage>
</organism>
<feature type="coiled-coil region" evidence="2">
    <location>
        <begin position="75"/>
        <end position="137"/>
    </location>
</feature>
<dbReference type="SUPFAM" id="SSF51261">
    <property type="entry name" value="Duplicated hybrid motif"/>
    <property type="match status" value="1"/>
</dbReference>
<proteinExistence type="predicted"/>
<feature type="domain" description="M23ase beta-sheet core" evidence="3">
    <location>
        <begin position="356"/>
        <end position="454"/>
    </location>
</feature>
<dbReference type="InterPro" id="IPR050570">
    <property type="entry name" value="Cell_wall_metabolism_enzyme"/>
</dbReference>
<sequence length="459" mass="49284">MSTMRRIAARTTLEQAGHPVRFFPSASRQRLAAALTAGALALGVVGSGAVSGTAAVVTGQAASAAPAGLVSAADSDELKKKKKDVGKKIDGAEDDLEEASSGLRRAVNQLDRARAALNEARAELTVVRDKLRDARSRDALMQDRLDAAEARLNRARTDLASGVRDLARQQDQVKDSMIDSYLDGPAELDAIMGLLTDGSAEDVARQQAAAEAMVGHQTRMYDELDAAAVLLGVREEQVSAAREEVAAQREAAADHLSTVTSLEAQAEAARDRVASTVSARISAKQRAATVKQRDLRTLRRLKARERRLQGRIERAAQRSGTNVRARASGYLTRPVPGAVTSPFGYRIHPIYGYWGLHDGTDFGVYCGEPMRAAGSGTVIAKYYSSVYGNRLYLSLGKVNGRSLTVVYNHAQGYRYDVGDYVQRGNVVGRAGTTGWSTGCHLHFTVLVDGTAVDPMNWLS</sequence>
<keyword evidence="2" id="KW-0175">Coiled coil</keyword>
<dbReference type="CDD" id="cd12797">
    <property type="entry name" value="M23_peptidase"/>
    <property type="match status" value="1"/>
</dbReference>
<name>A0A9X2IFJ1_9ACTN</name>
<dbReference type="SUPFAM" id="SSF57997">
    <property type="entry name" value="Tropomyosin"/>
    <property type="match status" value="1"/>
</dbReference>